<dbReference type="SUPFAM" id="SSF52540">
    <property type="entry name" value="P-loop containing nucleoside triphosphate hydrolases"/>
    <property type="match status" value="1"/>
</dbReference>
<dbReference type="InterPro" id="IPR003442">
    <property type="entry name" value="T6A_TsaE"/>
</dbReference>
<evidence type="ECO:0000256" key="9">
    <source>
        <dbReference type="ARBA" id="ARBA00022842"/>
    </source>
</evidence>
<evidence type="ECO:0000256" key="5">
    <source>
        <dbReference type="ARBA" id="ARBA00022694"/>
    </source>
</evidence>
<keyword evidence="9" id="KW-0460">Magnesium</keyword>
<accession>A0A7K1FM00</accession>
<dbReference type="Pfam" id="PF02367">
    <property type="entry name" value="TsaE"/>
    <property type="match status" value="1"/>
</dbReference>
<keyword evidence="6" id="KW-0479">Metal-binding</keyword>
<evidence type="ECO:0000256" key="3">
    <source>
        <dbReference type="ARBA" id="ARBA00019010"/>
    </source>
</evidence>
<protein>
    <recommendedName>
        <fullName evidence="3">tRNA threonylcarbamoyladenosine biosynthesis protein TsaE</fullName>
    </recommendedName>
    <alternativeName>
        <fullName evidence="11">t(6)A37 threonylcarbamoyladenosine biosynthesis protein TsaE</fullName>
    </alternativeName>
</protein>
<keyword evidence="5" id="KW-0819">tRNA processing</keyword>
<dbReference type="GO" id="GO:0046872">
    <property type="term" value="F:metal ion binding"/>
    <property type="evidence" value="ECO:0007669"/>
    <property type="project" value="UniProtKB-KW"/>
</dbReference>
<keyword evidence="8" id="KW-0067">ATP-binding</keyword>
<organism evidence="12 13">
    <name type="scientific">Nakamurella alba</name>
    <dbReference type="NCBI Taxonomy" id="2665158"/>
    <lineage>
        <taxon>Bacteria</taxon>
        <taxon>Bacillati</taxon>
        <taxon>Actinomycetota</taxon>
        <taxon>Actinomycetes</taxon>
        <taxon>Nakamurellales</taxon>
        <taxon>Nakamurellaceae</taxon>
        <taxon>Nakamurella</taxon>
    </lineage>
</organism>
<dbReference type="InterPro" id="IPR027417">
    <property type="entry name" value="P-loop_NTPase"/>
</dbReference>
<evidence type="ECO:0000256" key="6">
    <source>
        <dbReference type="ARBA" id="ARBA00022723"/>
    </source>
</evidence>
<comment type="subcellular location">
    <subcellularLocation>
        <location evidence="1">Cytoplasm</location>
    </subcellularLocation>
</comment>
<proteinExistence type="inferred from homology"/>
<dbReference type="RefSeq" id="WP_154768396.1">
    <property type="nucleotide sequence ID" value="NZ_WLYK01000003.1"/>
</dbReference>
<comment type="function">
    <text evidence="10">Required for the formation of a threonylcarbamoyl group on adenosine at position 37 (t(6)A37) in tRNAs that read codons beginning with adenine. Is involved in the transfer of the threonylcarbamoyl moiety of threonylcarbamoyl-AMP (TC-AMP) to the N6 group of A37, together with TsaD and TsaB. TsaE seems to play an indirect role in the t(6)A biosynthesis pathway, possibly in regulating the core enzymatic function of TsaD.</text>
</comment>
<dbReference type="GO" id="GO:0016740">
    <property type="term" value="F:transferase activity"/>
    <property type="evidence" value="ECO:0007669"/>
    <property type="project" value="UniProtKB-KW"/>
</dbReference>
<comment type="caution">
    <text evidence="12">The sequence shown here is derived from an EMBL/GenBank/DDBJ whole genome shotgun (WGS) entry which is preliminary data.</text>
</comment>
<name>A0A7K1FM00_9ACTN</name>
<evidence type="ECO:0000256" key="11">
    <source>
        <dbReference type="ARBA" id="ARBA00032441"/>
    </source>
</evidence>
<evidence type="ECO:0000256" key="7">
    <source>
        <dbReference type="ARBA" id="ARBA00022741"/>
    </source>
</evidence>
<keyword evidence="13" id="KW-1185">Reference proteome</keyword>
<dbReference type="PANTHER" id="PTHR33540">
    <property type="entry name" value="TRNA THREONYLCARBAMOYLADENOSINE BIOSYNTHESIS PROTEIN TSAE"/>
    <property type="match status" value="1"/>
</dbReference>
<comment type="similarity">
    <text evidence="2">Belongs to the TsaE family.</text>
</comment>
<evidence type="ECO:0000256" key="2">
    <source>
        <dbReference type="ARBA" id="ARBA00007599"/>
    </source>
</evidence>
<sequence>MTTAEERPVLHRELPTEADARELGRRIGELLRAGDLVLLSGPLGAGKTTMAKGIAVGMGITSTIMSPTFVIVRVHRPTDPGGLTLLHADAYRLGSVAEMDDLDLDLGAAAAVVEWGDGVAEQIADGHLRVELVRRPDDSRGATLSAAGSDWEERLQTLRD</sequence>
<dbReference type="EMBL" id="WLYK01000003">
    <property type="protein sequence ID" value="MTD14349.1"/>
    <property type="molecule type" value="Genomic_DNA"/>
</dbReference>
<evidence type="ECO:0000313" key="13">
    <source>
        <dbReference type="Proteomes" id="UP000460221"/>
    </source>
</evidence>
<dbReference type="PANTHER" id="PTHR33540:SF2">
    <property type="entry name" value="TRNA THREONYLCARBAMOYLADENOSINE BIOSYNTHESIS PROTEIN TSAE"/>
    <property type="match status" value="1"/>
</dbReference>
<dbReference type="Proteomes" id="UP000460221">
    <property type="component" value="Unassembled WGS sequence"/>
</dbReference>
<keyword evidence="4" id="KW-0963">Cytoplasm</keyword>
<evidence type="ECO:0000313" key="12">
    <source>
        <dbReference type="EMBL" id="MTD14349.1"/>
    </source>
</evidence>
<dbReference type="GO" id="GO:0005524">
    <property type="term" value="F:ATP binding"/>
    <property type="evidence" value="ECO:0007669"/>
    <property type="project" value="UniProtKB-KW"/>
</dbReference>
<evidence type="ECO:0000256" key="8">
    <source>
        <dbReference type="ARBA" id="ARBA00022840"/>
    </source>
</evidence>
<keyword evidence="7" id="KW-0547">Nucleotide-binding</keyword>
<reference evidence="12 13" key="1">
    <citation type="submission" date="2019-11" db="EMBL/GenBank/DDBJ databases">
        <authorList>
            <person name="Jiang L.-Q."/>
        </authorList>
    </citation>
    <scope>NUCLEOTIDE SEQUENCE [LARGE SCALE GENOMIC DNA]</scope>
    <source>
        <strain evidence="12 13">YIM 132087</strain>
    </source>
</reference>
<dbReference type="GO" id="GO:0002949">
    <property type="term" value="P:tRNA threonylcarbamoyladenosine modification"/>
    <property type="evidence" value="ECO:0007669"/>
    <property type="project" value="InterPro"/>
</dbReference>
<dbReference type="Gene3D" id="3.40.50.300">
    <property type="entry name" value="P-loop containing nucleotide triphosphate hydrolases"/>
    <property type="match status" value="1"/>
</dbReference>
<dbReference type="GO" id="GO:0005737">
    <property type="term" value="C:cytoplasm"/>
    <property type="evidence" value="ECO:0007669"/>
    <property type="project" value="UniProtKB-SubCell"/>
</dbReference>
<dbReference type="AlphaFoldDB" id="A0A7K1FM00"/>
<evidence type="ECO:0000256" key="1">
    <source>
        <dbReference type="ARBA" id="ARBA00004496"/>
    </source>
</evidence>
<dbReference type="NCBIfam" id="TIGR00150">
    <property type="entry name" value="T6A_YjeE"/>
    <property type="match status" value="1"/>
</dbReference>
<keyword evidence="12" id="KW-0808">Transferase</keyword>
<evidence type="ECO:0000256" key="4">
    <source>
        <dbReference type="ARBA" id="ARBA00022490"/>
    </source>
</evidence>
<gene>
    <name evidence="12" type="primary">tsaE</name>
    <name evidence="12" type="ORF">GIS00_10350</name>
</gene>
<evidence type="ECO:0000256" key="10">
    <source>
        <dbReference type="ARBA" id="ARBA00024908"/>
    </source>
</evidence>